<comment type="caution">
    <text evidence="18">The sequence shown here is derived from an EMBL/GenBank/DDBJ whole genome shotgun (WGS) entry which is preliminary data.</text>
</comment>
<dbReference type="InterPro" id="IPR039537">
    <property type="entry name" value="Retrotran_Ty1/copia-like"/>
</dbReference>
<evidence type="ECO:0000256" key="7">
    <source>
        <dbReference type="ARBA" id="ARBA00022842"/>
    </source>
</evidence>
<evidence type="ECO:0000256" key="9">
    <source>
        <dbReference type="ARBA" id="ARBA00022908"/>
    </source>
</evidence>
<comment type="catalytic activity">
    <reaction evidence="14">
        <text>DNA(n) + a 2'-deoxyribonucleoside 5'-triphosphate = DNA(n+1) + diphosphate</text>
        <dbReference type="Rhea" id="RHEA:22508"/>
        <dbReference type="Rhea" id="RHEA-COMP:17339"/>
        <dbReference type="Rhea" id="RHEA-COMP:17340"/>
        <dbReference type="ChEBI" id="CHEBI:33019"/>
        <dbReference type="ChEBI" id="CHEBI:61560"/>
        <dbReference type="ChEBI" id="CHEBI:173112"/>
        <dbReference type="EC" id="2.7.7.49"/>
    </reaction>
</comment>
<keyword evidence="19" id="KW-1185">Reference proteome</keyword>
<evidence type="ECO:0000256" key="6">
    <source>
        <dbReference type="ARBA" id="ARBA00022801"/>
    </source>
</evidence>
<dbReference type="AlphaFoldDB" id="A0A9Q3BR44"/>
<evidence type="ECO:0000256" key="14">
    <source>
        <dbReference type="ARBA" id="ARBA00048173"/>
    </source>
</evidence>
<evidence type="ECO:0000256" key="8">
    <source>
        <dbReference type="ARBA" id="ARBA00022884"/>
    </source>
</evidence>
<evidence type="ECO:0000256" key="10">
    <source>
        <dbReference type="ARBA" id="ARBA00022918"/>
    </source>
</evidence>
<sequence>MEAEGDVIARQPIVKLNCQNWIWCHQQLKYAFVYKGYNNLFDTKWTKSNKSSPELIKANAFGMSTLLSTVSDKLQPVPLQKEYFPESLEALAKACGQNSIITLCQKLFDLVNLTYDPNTSLANHAYKFVNLYQAFQNCAAGNTFQMDIGEVAIAAILLMSIGQDSSLIGLEKTLYYATPFNLEQITNRLLVEDSQRSKKPIDSTLYLNQSKQLYWPPHLNHFNPEQSKTGTRLGLNLEEKFKVFLDKYMKQYISNLHSANQAKENSGEDRSTKDTLEDNEGFYVQMDQTNSLQVMSISEPNTELIHDYSASQSTVCNLALLSKPQPTHVTMRNFSCTIKITLMATDWHIMLGHPSTQYLKKFLQLNKINQQPLFSTIKHFHVCKSCKLKAMPHNLPIPSAKLPFEKLHFDTLEIMPLAKHSTRYVLVIIDDFSHFNRVYLLSQKSQAKSKLLSFINEMKNKIHRWPAYLQTDWGGEFNSTQFHTAIEAMGVVFKQGPVNSPQTNGIAEQFDQALLMECRCLIAQSNVPINSWDEAVKYSSLLINNLPSCSLNWKSPVSTLLDHRSLYLGPWAQKYFRHPNHYSTWVQKTIQTQAASLILKAIGLYSPKPKSQQQPHSPSLTPPTQESPSLPTNTTEPEEPPTPQKVSVAPTSPSCIPIPQKKVNSYVPHYTMAPKNISSTVSQDNILASSWRGKIHTEGNPSTLTVDEDLFLNEDIPFKTELQDANEAPRWKEAMDREFNSLTSKNTGTLVPSPGTDKTIGGMWCLVRKRNEFGKVLKYKALWAAFLYGEMDEPKYVAQVSSYEVPGKEDWVWKLNKSLYGTKQAPQQWKAHLVKALNTLGLTSTDTDECLFTNHDKTLFLHIHVDNCFIVGKLESMIEELLKQINQTSTIKTKKNPTQHLGYTLSWQLDGSIILHQDPQ</sequence>
<keyword evidence="12" id="KW-0233">DNA recombination</keyword>
<feature type="compositionally biased region" description="Low complexity" evidence="16">
    <location>
        <begin position="626"/>
        <end position="635"/>
    </location>
</feature>
<dbReference type="InterPro" id="IPR001584">
    <property type="entry name" value="Integrase_cat-core"/>
</dbReference>
<evidence type="ECO:0000256" key="16">
    <source>
        <dbReference type="SAM" id="MobiDB-lite"/>
    </source>
</evidence>
<feature type="domain" description="Integrase catalytic" evidence="17">
    <location>
        <begin position="399"/>
        <end position="564"/>
    </location>
</feature>
<dbReference type="GO" id="GO:0003887">
    <property type="term" value="F:DNA-directed DNA polymerase activity"/>
    <property type="evidence" value="ECO:0007669"/>
    <property type="project" value="UniProtKB-KW"/>
</dbReference>
<keyword evidence="5" id="KW-0255">Endonuclease</keyword>
<dbReference type="Gene3D" id="3.30.420.10">
    <property type="entry name" value="Ribonuclease H-like superfamily/Ribonuclease H"/>
    <property type="match status" value="1"/>
</dbReference>
<dbReference type="GO" id="GO:0015074">
    <property type="term" value="P:DNA integration"/>
    <property type="evidence" value="ECO:0007669"/>
    <property type="project" value="UniProtKB-KW"/>
</dbReference>
<evidence type="ECO:0000256" key="4">
    <source>
        <dbReference type="ARBA" id="ARBA00022723"/>
    </source>
</evidence>
<dbReference type="GO" id="GO:0032196">
    <property type="term" value="P:transposition"/>
    <property type="evidence" value="ECO:0007669"/>
    <property type="project" value="UniProtKB-KW"/>
</dbReference>
<dbReference type="PROSITE" id="PS50994">
    <property type="entry name" value="INTEGRASE"/>
    <property type="match status" value="1"/>
</dbReference>
<protein>
    <recommendedName>
        <fullName evidence="17">Integrase catalytic domain-containing protein</fullName>
    </recommendedName>
</protein>
<dbReference type="SUPFAM" id="SSF53098">
    <property type="entry name" value="Ribonuclease H-like"/>
    <property type="match status" value="1"/>
</dbReference>
<keyword evidence="2" id="KW-0548">Nucleotidyltransferase</keyword>
<evidence type="ECO:0000256" key="15">
    <source>
        <dbReference type="ARBA" id="ARBA00049244"/>
    </source>
</evidence>
<dbReference type="GO" id="GO:0016787">
    <property type="term" value="F:hydrolase activity"/>
    <property type="evidence" value="ECO:0007669"/>
    <property type="project" value="UniProtKB-KW"/>
</dbReference>
<gene>
    <name evidence="18" type="ORF">O181_009458</name>
</gene>
<dbReference type="GO" id="GO:0006310">
    <property type="term" value="P:DNA recombination"/>
    <property type="evidence" value="ECO:0007669"/>
    <property type="project" value="UniProtKB-KW"/>
</dbReference>
<dbReference type="EMBL" id="AVOT02002264">
    <property type="protein sequence ID" value="MBW0469743.1"/>
    <property type="molecule type" value="Genomic_DNA"/>
</dbReference>
<dbReference type="GO" id="GO:0004519">
    <property type="term" value="F:endonuclease activity"/>
    <property type="evidence" value="ECO:0007669"/>
    <property type="project" value="UniProtKB-KW"/>
</dbReference>
<dbReference type="InterPro" id="IPR013103">
    <property type="entry name" value="RVT_2"/>
</dbReference>
<evidence type="ECO:0000256" key="2">
    <source>
        <dbReference type="ARBA" id="ARBA00022695"/>
    </source>
</evidence>
<evidence type="ECO:0000256" key="13">
    <source>
        <dbReference type="ARBA" id="ARBA00023268"/>
    </source>
</evidence>
<keyword evidence="6" id="KW-0378">Hydrolase</keyword>
<dbReference type="Proteomes" id="UP000765509">
    <property type="component" value="Unassembled WGS sequence"/>
</dbReference>
<evidence type="ECO:0000313" key="19">
    <source>
        <dbReference type="Proteomes" id="UP000765509"/>
    </source>
</evidence>
<accession>A0A9Q3BR44</accession>
<keyword evidence="7" id="KW-0460">Magnesium</keyword>
<feature type="compositionally biased region" description="Low complexity" evidence="16">
    <location>
        <begin position="607"/>
        <end position="619"/>
    </location>
</feature>
<dbReference type="GO" id="GO:0046872">
    <property type="term" value="F:metal ion binding"/>
    <property type="evidence" value="ECO:0007669"/>
    <property type="project" value="UniProtKB-KW"/>
</dbReference>
<comment type="catalytic activity">
    <reaction evidence="15">
        <text>DNA(n) + a 2'-deoxyribonucleoside 5'-triphosphate = DNA(n+1) + diphosphate</text>
        <dbReference type="Rhea" id="RHEA:22508"/>
        <dbReference type="Rhea" id="RHEA-COMP:17339"/>
        <dbReference type="Rhea" id="RHEA-COMP:17340"/>
        <dbReference type="ChEBI" id="CHEBI:33019"/>
        <dbReference type="ChEBI" id="CHEBI:61560"/>
        <dbReference type="ChEBI" id="CHEBI:173112"/>
        <dbReference type="EC" id="2.7.7.7"/>
    </reaction>
</comment>
<dbReference type="PANTHER" id="PTHR42648:SF11">
    <property type="entry name" value="TRANSPOSON TY4-P GAG-POL POLYPROTEIN"/>
    <property type="match status" value="1"/>
</dbReference>
<feature type="region of interest" description="Disordered" evidence="16">
    <location>
        <begin position="607"/>
        <end position="658"/>
    </location>
</feature>
<evidence type="ECO:0000259" key="17">
    <source>
        <dbReference type="PROSITE" id="PS50994"/>
    </source>
</evidence>
<name>A0A9Q3BR44_9BASI</name>
<dbReference type="GO" id="GO:0003964">
    <property type="term" value="F:RNA-directed DNA polymerase activity"/>
    <property type="evidence" value="ECO:0007669"/>
    <property type="project" value="UniProtKB-KW"/>
</dbReference>
<keyword evidence="9" id="KW-0229">DNA integration</keyword>
<organism evidence="18 19">
    <name type="scientific">Austropuccinia psidii MF-1</name>
    <dbReference type="NCBI Taxonomy" id="1389203"/>
    <lineage>
        <taxon>Eukaryota</taxon>
        <taxon>Fungi</taxon>
        <taxon>Dikarya</taxon>
        <taxon>Basidiomycota</taxon>
        <taxon>Pucciniomycotina</taxon>
        <taxon>Pucciniomycetes</taxon>
        <taxon>Pucciniales</taxon>
        <taxon>Sphaerophragmiaceae</taxon>
        <taxon>Austropuccinia</taxon>
    </lineage>
</organism>
<keyword evidence="3" id="KW-0540">Nuclease</keyword>
<evidence type="ECO:0000256" key="5">
    <source>
        <dbReference type="ARBA" id="ARBA00022759"/>
    </source>
</evidence>
<evidence type="ECO:0000256" key="12">
    <source>
        <dbReference type="ARBA" id="ARBA00023172"/>
    </source>
</evidence>
<reference evidence="18" key="1">
    <citation type="submission" date="2021-03" db="EMBL/GenBank/DDBJ databases">
        <title>Draft genome sequence of rust myrtle Austropuccinia psidii MF-1, a brazilian biotype.</title>
        <authorList>
            <person name="Quecine M.C."/>
            <person name="Pachon D.M.R."/>
            <person name="Bonatelli M.L."/>
            <person name="Correr F.H."/>
            <person name="Franceschini L.M."/>
            <person name="Leite T.F."/>
            <person name="Margarido G.R.A."/>
            <person name="Almeida C.A."/>
            <person name="Ferrarezi J.A."/>
            <person name="Labate C.A."/>
        </authorList>
    </citation>
    <scope>NUCLEOTIDE SEQUENCE</scope>
    <source>
        <strain evidence="18">MF-1</strain>
    </source>
</reference>
<evidence type="ECO:0000256" key="3">
    <source>
        <dbReference type="ARBA" id="ARBA00022722"/>
    </source>
</evidence>
<evidence type="ECO:0000313" key="18">
    <source>
        <dbReference type="EMBL" id="MBW0469743.1"/>
    </source>
</evidence>
<keyword evidence="11" id="KW-0239">DNA-directed DNA polymerase</keyword>
<dbReference type="PANTHER" id="PTHR42648">
    <property type="entry name" value="TRANSPOSASE, PUTATIVE-RELATED"/>
    <property type="match status" value="1"/>
</dbReference>
<keyword evidence="11" id="KW-0808">Transferase</keyword>
<keyword evidence="10" id="KW-0695">RNA-directed DNA polymerase</keyword>
<dbReference type="Pfam" id="PF07727">
    <property type="entry name" value="RVT_2"/>
    <property type="match status" value="1"/>
</dbReference>
<dbReference type="InterPro" id="IPR036397">
    <property type="entry name" value="RNaseH_sf"/>
</dbReference>
<dbReference type="GO" id="GO:0003723">
    <property type="term" value="F:RNA binding"/>
    <property type="evidence" value="ECO:0007669"/>
    <property type="project" value="UniProtKB-KW"/>
</dbReference>
<keyword evidence="1" id="KW-0815">Transposition</keyword>
<keyword evidence="4" id="KW-0479">Metal-binding</keyword>
<proteinExistence type="predicted"/>
<dbReference type="InterPro" id="IPR012337">
    <property type="entry name" value="RNaseH-like_sf"/>
</dbReference>
<keyword evidence="13" id="KW-0511">Multifunctional enzyme</keyword>
<dbReference type="OrthoDB" id="2504905at2759"/>
<evidence type="ECO:0000256" key="11">
    <source>
        <dbReference type="ARBA" id="ARBA00022932"/>
    </source>
</evidence>
<dbReference type="GO" id="GO:0005634">
    <property type="term" value="C:nucleus"/>
    <property type="evidence" value="ECO:0007669"/>
    <property type="project" value="UniProtKB-ARBA"/>
</dbReference>
<keyword evidence="8" id="KW-0694">RNA-binding</keyword>
<evidence type="ECO:0000256" key="1">
    <source>
        <dbReference type="ARBA" id="ARBA00022578"/>
    </source>
</evidence>